<sequence length="290" mass="30729">MLTLLFDGVAYGMLLFVLALGLAVTMGLMNFINLAHGAFAMAGGYVLVVLMQRWGVPFLACLPIAFVVTAAAGALLERTLYRPMYGKPHLDQVLFSIGLTFMAVAACDYVMGSSQVNVQTPEWLRQRFEFGSGALSIGMGAYRLFIIAVCVALALGLQAILVGTRFGSRLRAAVDDPRVAAGLGIPVNTVFLLTFATGSGLAGLGGALGVDVLGMDPAFPLKFMVYFLIVCAVGGTSSITGPLVAALLLGIADVMGKYYLPKLGAFIVYVLMIVILLWRPQGLFSREGKK</sequence>
<proteinExistence type="inferred from homology"/>
<feature type="transmembrane region" description="Helical" evidence="9">
    <location>
        <begin position="141"/>
        <end position="162"/>
    </location>
</feature>
<evidence type="ECO:0000256" key="2">
    <source>
        <dbReference type="ARBA" id="ARBA00022448"/>
    </source>
</evidence>
<organism evidence="10 11">
    <name type="scientific">Pseudaquabacterium inlustre</name>
    <dbReference type="NCBI Taxonomy" id="2984192"/>
    <lineage>
        <taxon>Bacteria</taxon>
        <taxon>Pseudomonadati</taxon>
        <taxon>Pseudomonadota</taxon>
        <taxon>Betaproteobacteria</taxon>
        <taxon>Burkholderiales</taxon>
        <taxon>Sphaerotilaceae</taxon>
        <taxon>Pseudaquabacterium</taxon>
    </lineage>
</organism>
<dbReference type="PANTHER" id="PTHR11795">
    <property type="entry name" value="BRANCHED-CHAIN AMINO ACID TRANSPORT SYSTEM PERMEASE PROTEIN LIVH"/>
    <property type="match status" value="1"/>
</dbReference>
<evidence type="ECO:0000256" key="3">
    <source>
        <dbReference type="ARBA" id="ARBA00022475"/>
    </source>
</evidence>
<keyword evidence="7 9" id="KW-0472">Membrane</keyword>
<dbReference type="RefSeq" id="WP_341412292.1">
    <property type="nucleotide sequence ID" value="NZ_JBBUTH010000009.1"/>
</dbReference>
<feature type="transmembrane region" description="Helical" evidence="9">
    <location>
        <begin position="259"/>
        <end position="278"/>
    </location>
</feature>
<keyword evidence="2" id="KW-0813">Transport</keyword>
<comment type="caution">
    <text evidence="10">The sequence shown here is derived from an EMBL/GenBank/DDBJ whole genome shotgun (WGS) entry which is preliminary data.</text>
</comment>
<reference evidence="10 11" key="1">
    <citation type="submission" date="2024-04" db="EMBL/GenBank/DDBJ databases">
        <title>Novel species of the genus Ideonella isolated from streams.</title>
        <authorList>
            <person name="Lu H."/>
        </authorList>
    </citation>
    <scope>NUCLEOTIDE SEQUENCE [LARGE SCALE GENOMIC DNA]</scope>
    <source>
        <strain evidence="10 11">DXS22W</strain>
    </source>
</reference>
<dbReference type="PANTHER" id="PTHR11795:SF442">
    <property type="entry name" value="ABC TRANSPORTER ATP-BINDING PROTEIN"/>
    <property type="match status" value="1"/>
</dbReference>
<keyword evidence="3" id="KW-1003">Cell membrane</keyword>
<evidence type="ECO:0000256" key="9">
    <source>
        <dbReference type="SAM" id="Phobius"/>
    </source>
</evidence>
<keyword evidence="4 9" id="KW-0812">Transmembrane</keyword>
<feature type="transmembrane region" description="Helical" evidence="9">
    <location>
        <begin position="6"/>
        <end position="24"/>
    </location>
</feature>
<dbReference type="Proteomes" id="UP001365405">
    <property type="component" value="Unassembled WGS sequence"/>
</dbReference>
<evidence type="ECO:0000256" key="6">
    <source>
        <dbReference type="ARBA" id="ARBA00022989"/>
    </source>
</evidence>
<keyword evidence="6 9" id="KW-1133">Transmembrane helix</keyword>
<evidence type="ECO:0000313" key="11">
    <source>
        <dbReference type="Proteomes" id="UP001365405"/>
    </source>
</evidence>
<evidence type="ECO:0000256" key="7">
    <source>
        <dbReference type="ARBA" id="ARBA00023136"/>
    </source>
</evidence>
<comment type="similarity">
    <text evidence="8">Belongs to the binding-protein-dependent transport system permease family. LivHM subfamily.</text>
</comment>
<accession>A0ABU9CPH1</accession>
<evidence type="ECO:0000256" key="4">
    <source>
        <dbReference type="ARBA" id="ARBA00022692"/>
    </source>
</evidence>
<protein>
    <submittedName>
        <fullName evidence="10">Branched-chain amino acid ABC transporter permease</fullName>
    </submittedName>
</protein>
<dbReference type="InterPro" id="IPR052157">
    <property type="entry name" value="BCAA_transport_permease"/>
</dbReference>
<feature type="transmembrane region" description="Helical" evidence="9">
    <location>
        <begin position="57"/>
        <end position="81"/>
    </location>
</feature>
<dbReference type="EMBL" id="JBBUTH010000009">
    <property type="protein sequence ID" value="MEK8052590.1"/>
    <property type="molecule type" value="Genomic_DNA"/>
</dbReference>
<comment type="subcellular location">
    <subcellularLocation>
        <location evidence="1">Cell membrane</location>
        <topology evidence="1">Multi-pass membrane protein</topology>
    </subcellularLocation>
</comment>
<name>A0ABU9CPH1_9BURK</name>
<dbReference type="CDD" id="cd06582">
    <property type="entry name" value="TM_PBP1_LivH_like"/>
    <property type="match status" value="1"/>
</dbReference>
<keyword evidence="5" id="KW-0029">Amino-acid transport</keyword>
<dbReference type="InterPro" id="IPR001851">
    <property type="entry name" value="ABC_transp_permease"/>
</dbReference>
<feature type="transmembrane region" description="Helical" evidence="9">
    <location>
        <begin position="224"/>
        <end position="252"/>
    </location>
</feature>
<feature type="transmembrane region" description="Helical" evidence="9">
    <location>
        <begin position="183"/>
        <end position="204"/>
    </location>
</feature>
<keyword evidence="11" id="KW-1185">Reference proteome</keyword>
<evidence type="ECO:0000256" key="1">
    <source>
        <dbReference type="ARBA" id="ARBA00004651"/>
    </source>
</evidence>
<dbReference type="Pfam" id="PF02653">
    <property type="entry name" value="BPD_transp_2"/>
    <property type="match status" value="1"/>
</dbReference>
<feature type="transmembrane region" description="Helical" evidence="9">
    <location>
        <begin position="93"/>
        <end position="111"/>
    </location>
</feature>
<gene>
    <name evidence="10" type="ORF">AACH10_20230</name>
</gene>
<evidence type="ECO:0000313" key="10">
    <source>
        <dbReference type="EMBL" id="MEK8052590.1"/>
    </source>
</evidence>
<evidence type="ECO:0000256" key="8">
    <source>
        <dbReference type="ARBA" id="ARBA00037998"/>
    </source>
</evidence>
<evidence type="ECO:0000256" key="5">
    <source>
        <dbReference type="ARBA" id="ARBA00022970"/>
    </source>
</evidence>